<accession>A0A9W8ZYI6</accession>
<evidence type="ECO:0000256" key="1">
    <source>
        <dbReference type="ARBA" id="ARBA00023002"/>
    </source>
</evidence>
<keyword evidence="1" id="KW-0560">Oxidoreductase</keyword>
<dbReference type="PANTHER" id="PTHR35870:SF1">
    <property type="entry name" value="PROTEIN, PUTATIVE (AFU_ORTHOLOGUE AFUA_5G03330)-RELATED"/>
    <property type="match status" value="1"/>
</dbReference>
<dbReference type="InterPro" id="IPR025337">
    <property type="entry name" value="Questin_oxidase-like"/>
</dbReference>
<evidence type="ECO:0000313" key="2">
    <source>
        <dbReference type="EMBL" id="KAJ4470325.1"/>
    </source>
</evidence>
<dbReference type="PANTHER" id="PTHR35870">
    <property type="entry name" value="PROTEIN, PUTATIVE (AFU_ORTHOLOGUE AFUA_5G03330)-RELATED"/>
    <property type="match status" value="1"/>
</dbReference>
<organism evidence="2 3">
    <name type="scientific">Lentinula lateritia</name>
    <dbReference type="NCBI Taxonomy" id="40482"/>
    <lineage>
        <taxon>Eukaryota</taxon>
        <taxon>Fungi</taxon>
        <taxon>Dikarya</taxon>
        <taxon>Basidiomycota</taxon>
        <taxon>Agaricomycotina</taxon>
        <taxon>Agaricomycetes</taxon>
        <taxon>Agaricomycetidae</taxon>
        <taxon>Agaricales</taxon>
        <taxon>Marasmiineae</taxon>
        <taxon>Omphalotaceae</taxon>
        <taxon>Lentinula</taxon>
    </lineage>
</organism>
<sequence length="519" mass="58623">MSSSSDPASFDLFPTPSSALPHALSPTWWPGSTPDSTAILRQLLQENHEKWHIFFNNIGFHNHISHRLLALWALGANKEVLKAAYESDSEPDKERPAFSSPEPITSANFRDHLRDERYFNAYVQFFTDVLMVQKKDVASVLEDFVFSGLDVKTRDENGRIIQSPLFVPFFEGLLHALIFVGYGLEFSLPGMIIEGLALAAVHRPTPGFEELVSPSHETGSGDYNIENLTLKFRKSLDTGFHGTHAFTILAHVMKDPILVVKEANADDIFAFLSEKEGEKSKLLRQYSDRWSFNASDAKEVERKIEELQWMNTLIFTVAGFKKSKQDNFRADFYFMHLVTSSLFLPSLTAHLSPSSQELLLRGYFAISLALYVARGRPKIDPKPLFEVAMDDYVFDPEKEPSIAPPALSIISSSSKESKEPNLWLPLISRAILHPDDHVPKFQRAVAHYATLYGSTPKGFFDGLRIELNGVDRIDGTLFARAGALTQRRLGRDREGKSLASYWDFEGFYEEDGERSNDDF</sequence>
<evidence type="ECO:0008006" key="4">
    <source>
        <dbReference type="Google" id="ProtNLM"/>
    </source>
</evidence>
<dbReference type="AlphaFoldDB" id="A0A9W8ZYI6"/>
<dbReference type="EMBL" id="JANVFS010000032">
    <property type="protein sequence ID" value="KAJ4470325.1"/>
    <property type="molecule type" value="Genomic_DNA"/>
</dbReference>
<dbReference type="GO" id="GO:0016491">
    <property type="term" value="F:oxidoreductase activity"/>
    <property type="evidence" value="ECO:0007669"/>
    <property type="project" value="UniProtKB-KW"/>
</dbReference>
<dbReference type="Pfam" id="PF14027">
    <property type="entry name" value="Questin_oxidase"/>
    <property type="match status" value="1"/>
</dbReference>
<name>A0A9W8ZYI6_9AGAR</name>
<reference evidence="2" key="1">
    <citation type="submission" date="2022-08" db="EMBL/GenBank/DDBJ databases">
        <authorList>
            <consortium name="DOE Joint Genome Institute"/>
            <person name="Min B."/>
            <person name="Riley R."/>
            <person name="Sierra-Patev S."/>
            <person name="Naranjo-Ortiz M."/>
            <person name="Looney B."/>
            <person name="Konkel Z."/>
            <person name="Slot J.C."/>
            <person name="Sakamoto Y."/>
            <person name="Steenwyk J.L."/>
            <person name="Rokas A."/>
            <person name="Carro J."/>
            <person name="Camarero S."/>
            <person name="Ferreira P."/>
            <person name="Molpeceres G."/>
            <person name="Ruiz-Duenas F.J."/>
            <person name="Serrano A."/>
            <person name="Henrissat B."/>
            <person name="Drula E."/>
            <person name="Hughes K.W."/>
            <person name="Mata J.L."/>
            <person name="Ishikawa N.K."/>
            <person name="Vargas-Isla R."/>
            <person name="Ushijima S."/>
            <person name="Smith C.A."/>
            <person name="Ahrendt S."/>
            <person name="Andreopoulos W."/>
            <person name="He G."/>
            <person name="Labutti K."/>
            <person name="Lipzen A."/>
            <person name="Ng V."/>
            <person name="Sandor L."/>
            <person name="Barry K."/>
            <person name="Martinez A.T."/>
            <person name="Xiao Y."/>
            <person name="Gibbons J.G."/>
            <person name="Terashima K."/>
            <person name="Hibbett D.S."/>
            <person name="Grigoriev I.V."/>
        </authorList>
    </citation>
    <scope>NUCLEOTIDE SEQUENCE</scope>
    <source>
        <strain evidence="2">Sp2 HRB7682 ss15</strain>
    </source>
</reference>
<dbReference type="Proteomes" id="UP001150238">
    <property type="component" value="Unassembled WGS sequence"/>
</dbReference>
<gene>
    <name evidence="2" type="ORF">C8J55DRAFT_522536</name>
</gene>
<protein>
    <recommendedName>
        <fullName evidence="4">Oxidoreductase AflY</fullName>
    </recommendedName>
</protein>
<reference evidence="2" key="2">
    <citation type="journal article" date="2023" name="Proc. Natl. Acad. Sci. U.S.A.">
        <title>A global phylogenomic analysis of the shiitake genus Lentinula.</title>
        <authorList>
            <person name="Sierra-Patev S."/>
            <person name="Min B."/>
            <person name="Naranjo-Ortiz M."/>
            <person name="Looney B."/>
            <person name="Konkel Z."/>
            <person name="Slot J.C."/>
            <person name="Sakamoto Y."/>
            <person name="Steenwyk J.L."/>
            <person name="Rokas A."/>
            <person name="Carro J."/>
            <person name="Camarero S."/>
            <person name="Ferreira P."/>
            <person name="Molpeceres G."/>
            <person name="Ruiz-Duenas F.J."/>
            <person name="Serrano A."/>
            <person name="Henrissat B."/>
            <person name="Drula E."/>
            <person name="Hughes K.W."/>
            <person name="Mata J.L."/>
            <person name="Ishikawa N.K."/>
            <person name="Vargas-Isla R."/>
            <person name="Ushijima S."/>
            <person name="Smith C.A."/>
            <person name="Donoghue J."/>
            <person name="Ahrendt S."/>
            <person name="Andreopoulos W."/>
            <person name="He G."/>
            <person name="LaButti K."/>
            <person name="Lipzen A."/>
            <person name="Ng V."/>
            <person name="Riley R."/>
            <person name="Sandor L."/>
            <person name="Barry K."/>
            <person name="Martinez A.T."/>
            <person name="Xiao Y."/>
            <person name="Gibbons J.G."/>
            <person name="Terashima K."/>
            <person name="Grigoriev I.V."/>
            <person name="Hibbett D."/>
        </authorList>
    </citation>
    <scope>NUCLEOTIDE SEQUENCE</scope>
    <source>
        <strain evidence="2">Sp2 HRB7682 ss15</strain>
    </source>
</reference>
<comment type="caution">
    <text evidence="2">The sequence shown here is derived from an EMBL/GenBank/DDBJ whole genome shotgun (WGS) entry which is preliminary data.</text>
</comment>
<evidence type="ECO:0000313" key="3">
    <source>
        <dbReference type="Proteomes" id="UP001150238"/>
    </source>
</evidence>
<proteinExistence type="predicted"/>